<dbReference type="AlphaFoldDB" id="A0A1W1VKL8"/>
<sequence length="118" mass="13869">MTQIIEKRAFLCLLFDFYGALLTEKQKFVFDLYYHNDLSLVEIAQEENISRQAVYDILKRSENILYDYEDRLHLASKFIKTNDKLVNALNIINNIEQENNSDKLGKLKQIIHSVLKDG</sequence>
<dbReference type="PANTHER" id="PTHR40083:SF1">
    <property type="entry name" value="UPF0122 PROTEIN YLXM"/>
    <property type="match status" value="1"/>
</dbReference>
<reference evidence="4 5" key="1">
    <citation type="submission" date="2017-04" db="EMBL/GenBank/DDBJ databases">
        <authorList>
            <person name="Afonso C.L."/>
            <person name="Miller P.J."/>
            <person name="Scott M.A."/>
            <person name="Spackman E."/>
            <person name="Goraichik I."/>
            <person name="Dimitrov K.M."/>
            <person name="Suarez D.L."/>
            <person name="Swayne D.E."/>
        </authorList>
    </citation>
    <scope>NUCLEOTIDE SEQUENCE [LARGE SCALE GENOMIC DNA]</scope>
    <source>
        <strain evidence="4 5">DSM 11270</strain>
    </source>
</reference>
<dbReference type="STRING" id="656914.SAMN00017405_0092"/>
<dbReference type="InterPro" id="IPR013324">
    <property type="entry name" value="RNA_pol_sigma_r3/r4-like"/>
</dbReference>
<dbReference type="HAMAP" id="MF_00245">
    <property type="entry name" value="UPF0122"/>
    <property type="match status" value="1"/>
</dbReference>
<dbReference type="SUPFAM" id="SSF88659">
    <property type="entry name" value="Sigma3 and sigma4 domains of RNA polymerase sigma factors"/>
    <property type="match status" value="1"/>
</dbReference>
<accession>A0A1W1VKL8</accession>
<evidence type="ECO:0000313" key="5">
    <source>
        <dbReference type="Proteomes" id="UP000192731"/>
    </source>
</evidence>
<dbReference type="NCBIfam" id="NF001072">
    <property type="entry name" value="PRK00118.2-2"/>
    <property type="match status" value="1"/>
</dbReference>
<protein>
    <recommendedName>
        <fullName evidence="3">UPF0122 protein SAMN00017405_0092</fullName>
    </recommendedName>
</protein>
<dbReference type="RefSeq" id="WP_242941973.1">
    <property type="nucleotide sequence ID" value="NZ_FWWT01000022.1"/>
</dbReference>
<evidence type="ECO:0000256" key="2">
    <source>
        <dbReference type="ARBA" id="ARBA00024764"/>
    </source>
</evidence>
<dbReference type="NCBIfam" id="NF045758">
    <property type="entry name" value="YlxM"/>
    <property type="match status" value="1"/>
</dbReference>
<evidence type="ECO:0000313" key="4">
    <source>
        <dbReference type="EMBL" id="SMB93770.1"/>
    </source>
</evidence>
<dbReference type="InterPro" id="IPR007394">
    <property type="entry name" value="UPF0122"/>
</dbReference>
<name>A0A1W1VKL8_DESTI</name>
<organism evidence="4 5">
    <name type="scientific">Desulfonispora thiosulfatigenes DSM 11270</name>
    <dbReference type="NCBI Taxonomy" id="656914"/>
    <lineage>
        <taxon>Bacteria</taxon>
        <taxon>Bacillati</taxon>
        <taxon>Bacillota</taxon>
        <taxon>Clostridia</taxon>
        <taxon>Eubacteriales</taxon>
        <taxon>Peptococcaceae</taxon>
        <taxon>Desulfonispora</taxon>
    </lineage>
</organism>
<evidence type="ECO:0000256" key="3">
    <source>
        <dbReference type="HAMAP-Rule" id="MF_00245"/>
    </source>
</evidence>
<comment type="similarity">
    <text evidence="1 3">Belongs to the UPF0122 family.</text>
</comment>
<dbReference type="InterPro" id="IPR036388">
    <property type="entry name" value="WH-like_DNA-bd_sf"/>
</dbReference>
<dbReference type="Gene3D" id="1.10.10.10">
    <property type="entry name" value="Winged helix-like DNA-binding domain superfamily/Winged helix DNA-binding domain"/>
    <property type="match status" value="1"/>
</dbReference>
<comment type="function">
    <text evidence="2 3">Might take part in the signal recognition particle (SRP) pathway. This is inferred from the conservation of its genetic proximity to ftsY/ffh. May be a regulatory protein.</text>
</comment>
<dbReference type="PANTHER" id="PTHR40083">
    <property type="entry name" value="UPF0122 PROTEIN CBO2450/CLC_2298"/>
    <property type="match status" value="1"/>
</dbReference>
<dbReference type="EMBL" id="FWWT01000022">
    <property type="protein sequence ID" value="SMB93770.1"/>
    <property type="molecule type" value="Genomic_DNA"/>
</dbReference>
<dbReference type="Pfam" id="PF04297">
    <property type="entry name" value="UPF0122"/>
    <property type="match status" value="1"/>
</dbReference>
<gene>
    <name evidence="4" type="ORF">SAMN00017405_0092</name>
</gene>
<proteinExistence type="inferred from homology"/>
<dbReference type="InterPro" id="IPR054831">
    <property type="entry name" value="UPF0122_fam_protein"/>
</dbReference>
<dbReference type="Proteomes" id="UP000192731">
    <property type="component" value="Unassembled WGS sequence"/>
</dbReference>
<evidence type="ECO:0000256" key="1">
    <source>
        <dbReference type="ARBA" id="ARBA00008720"/>
    </source>
</evidence>
<keyword evidence="5" id="KW-1185">Reference proteome</keyword>